<proteinExistence type="predicted"/>
<keyword evidence="4" id="KW-1185">Reference proteome</keyword>
<dbReference type="STRING" id="399736.SAMN04489720_0641"/>
<feature type="signal peptide" evidence="2">
    <location>
        <begin position="1"/>
        <end position="24"/>
    </location>
</feature>
<accession>A0A1G8B4V9</accession>
<keyword evidence="2" id="KW-0732">Signal</keyword>
<organism evidence="3 4">
    <name type="scientific">Agrococcus jejuensis</name>
    <dbReference type="NCBI Taxonomy" id="399736"/>
    <lineage>
        <taxon>Bacteria</taxon>
        <taxon>Bacillati</taxon>
        <taxon>Actinomycetota</taxon>
        <taxon>Actinomycetes</taxon>
        <taxon>Micrococcales</taxon>
        <taxon>Microbacteriaceae</taxon>
        <taxon>Agrococcus</taxon>
    </lineage>
</organism>
<evidence type="ECO:0000313" key="3">
    <source>
        <dbReference type="EMBL" id="SDH27680.1"/>
    </source>
</evidence>
<dbReference type="AlphaFoldDB" id="A0A1G8B4V9"/>
<dbReference type="EMBL" id="LT629695">
    <property type="protein sequence ID" value="SDH27680.1"/>
    <property type="molecule type" value="Genomic_DNA"/>
</dbReference>
<keyword evidence="1" id="KW-1133">Transmembrane helix</keyword>
<protein>
    <recommendedName>
        <fullName evidence="5">LPXTG-motif cell wall anchor domain-containing protein</fullName>
    </recommendedName>
</protein>
<feature type="transmembrane region" description="Helical" evidence="1">
    <location>
        <begin position="176"/>
        <end position="195"/>
    </location>
</feature>
<evidence type="ECO:0000256" key="1">
    <source>
        <dbReference type="SAM" id="Phobius"/>
    </source>
</evidence>
<dbReference type="Proteomes" id="UP000198822">
    <property type="component" value="Chromosome I"/>
</dbReference>
<sequence length="203" mass="20466">MPRAATAAALALALSLGVPAAAHAAPARTIIQGDVLRLESVQDVEAMAAMVPGVPVSWDVGVSASRADGDIALQLEVDATDEAFSTVIASCAVAWDADGCATGEAILAEAPLDDGVVVLGEQPSGEQRWYRIAVVLDIDLGDHRADLVFRATGLGDDVASGGDVGLPPTGLDVPGLGIGLAIMAVGGGILLAALARRRREVDA</sequence>
<keyword evidence="1" id="KW-0812">Transmembrane</keyword>
<keyword evidence="1" id="KW-0472">Membrane</keyword>
<evidence type="ECO:0000313" key="4">
    <source>
        <dbReference type="Proteomes" id="UP000198822"/>
    </source>
</evidence>
<gene>
    <name evidence="3" type="ORF">SAMN04489720_0641</name>
</gene>
<name>A0A1G8B4V9_9MICO</name>
<evidence type="ECO:0008006" key="5">
    <source>
        <dbReference type="Google" id="ProtNLM"/>
    </source>
</evidence>
<evidence type="ECO:0000256" key="2">
    <source>
        <dbReference type="SAM" id="SignalP"/>
    </source>
</evidence>
<reference evidence="4" key="1">
    <citation type="submission" date="2016-10" db="EMBL/GenBank/DDBJ databases">
        <authorList>
            <person name="Varghese N."/>
            <person name="Submissions S."/>
        </authorList>
    </citation>
    <scope>NUCLEOTIDE SEQUENCE [LARGE SCALE GENOMIC DNA]</scope>
    <source>
        <strain evidence="4">DSM 22002</strain>
    </source>
</reference>
<feature type="chain" id="PRO_5009242987" description="LPXTG-motif cell wall anchor domain-containing protein" evidence="2">
    <location>
        <begin position="25"/>
        <end position="203"/>
    </location>
</feature>